<accession>A0A4V4H2E6</accession>
<protein>
    <submittedName>
        <fullName evidence="1">Uncharacterized protein</fullName>
    </submittedName>
</protein>
<keyword evidence="2" id="KW-1185">Reference proteome</keyword>
<dbReference type="Pfam" id="PF14299">
    <property type="entry name" value="PP2"/>
    <property type="match status" value="1"/>
</dbReference>
<organism evidence="1 2">
    <name type="scientific">Musa balbisiana</name>
    <name type="common">Banana</name>
    <dbReference type="NCBI Taxonomy" id="52838"/>
    <lineage>
        <taxon>Eukaryota</taxon>
        <taxon>Viridiplantae</taxon>
        <taxon>Streptophyta</taxon>
        <taxon>Embryophyta</taxon>
        <taxon>Tracheophyta</taxon>
        <taxon>Spermatophyta</taxon>
        <taxon>Magnoliopsida</taxon>
        <taxon>Liliopsida</taxon>
        <taxon>Zingiberales</taxon>
        <taxon>Musaceae</taxon>
        <taxon>Musa</taxon>
    </lineage>
</organism>
<dbReference type="Proteomes" id="UP000317650">
    <property type="component" value="Chromosome 2"/>
</dbReference>
<dbReference type="GO" id="GO:0030246">
    <property type="term" value="F:carbohydrate binding"/>
    <property type="evidence" value="ECO:0007669"/>
    <property type="project" value="InterPro"/>
</dbReference>
<dbReference type="PANTHER" id="PTHR48478:SF1">
    <property type="entry name" value="LECTIN-LIKE"/>
    <property type="match status" value="1"/>
</dbReference>
<name>A0A4V4H2E6_MUSBA</name>
<comment type="caution">
    <text evidence="1">The sequence shown here is derived from an EMBL/GenBank/DDBJ whole genome shotgun (WGS) entry which is preliminary data.</text>
</comment>
<reference evidence="1 2" key="1">
    <citation type="journal article" date="2019" name="Nat. Plants">
        <title>Genome sequencing of Musa balbisiana reveals subgenome evolution and function divergence in polyploid bananas.</title>
        <authorList>
            <person name="Yao X."/>
        </authorList>
    </citation>
    <scope>NUCLEOTIDE SEQUENCE [LARGE SCALE GENOMIC DNA]</scope>
    <source>
        <strain evidence="2">cv. DH-PKW</strain>
        <tissue evidence="1">Leaves</tissue>
    </source>
</reference>
<dbReference type="PANTHER" id="PTHR48478">
    <property type="entry name" value="LECTIN-LIKE"/>
    <property type="match status" value="1"/>
</dbReference>
<evidence type="ECO:0000313" key="2">
    <source>
        <dbReference type="Proteomes" id="UP000317650"/>
    </source>
</evidence>
<dbReference type="AlphaFoldDB" id="A0A4V4H2E6"/>
<dbReference type="InterPro" id="IPR052147">
    <property type="entry name" value="PP2-like/Lectin"/>
</dbReference>
<evidence type="ECO:0000313" key="1">
    <source>
        <dbReference type="EMBL" id="THU44066.1"/>
    </source>
</evidence>
<dbReference type="EMBL" id="PYDT01000011">
    <property type="protein sequence ID" value="THU44066.1"/>
    <property type="molecule type" value="Genomic_DNA"/>
</dbReference>
<dbReference type="InterPro" id="IPR025886">
    <property type="entry name" value="PP2-like"/>
</dbReference>
<proteinExistence type="predicted"/>
<sequence>MSTTSPHHKGVLDSSTIVSVENDSTDQKYVKKMVIKPTALDVTWGNDTRYWNIDKSRGTILLHQVSWLEVSGAFDKSALDMVNAKLDYSKTYSLKFKVKMKADAFGWNGCPVYLMVKDDDTRKFKWKKVDLSRPTAGIDVYIPDDKHSFKPPSDKLTFGLFEIWRGRWKGGLEISEVIIERDQ</sequence>
<gene>
    <name evidence="1" type="ORF">C4D60_Mb02t03440</name>
</gene>